<feature type="domain" description="NFACT RNA-binding" evidence="6">
    <location>
        <begin position="459"/>
        <end position="557"/>
    </location>
</feature>
<dbReference type="GO" id="GO:0000049">
    <property type="term" value="F:tRNA binding"/>
    <property type="evidence" value="ECO:0007669"/>
    <property type="project" value="UniProtKB-UniRule"/>
</dbReference>
<dbReference type="InterPro" id="IPR008532">
    <property type="entry name" value="NFACT_RNA-bd"/>
</dbReference>
<dbReference type="RefSeq" id="WP_332865716.1">
    <property type="nucleotide sequence ID" value="NZ_JBAFSM010000025.1"/>
</dbReference>
<evidence type="ECO:0000256" key="2">
    <source>
        <dbReference type="ARBA" id="ARBA00022730"/>
    </source>
</evidence>
<comment type="function">
    <text evidence="5">Key component of the ribosome quality control system (RQC), a ribosome-associated complex that mediates the extraction of incompletely synthesized nascent chains from stalled ribosomes and their subsequent degradation. RqcH recruits Ala-charged tRNA, and with RqcP directs the elongation of stalled nascent chains on 50S ribosomal subunits, leading to non-templated C-terminal alanine extensions (Ala tail). The Ala tail promotes nascent chain degradation. May add between 1 and at least 8 Ala residues. Binds to stalled 50S ribosomal subunits.</text>
</comment>
<dbReference type="Pfam" id="PF05833">
    <property type="entry name" value="NFACT_N"/>
    <property type="match status" value="1"/>
</dbReference>
<sequence length="577" mass="66108">MQSVDFTTLAAVCAELKASWLPARVEQVYQLDRYTVALYLRTLDRKGWLHLSWHPRAARFHIGDAPPKIPDTFTFSDQLRHQLNGYALIGLEFVAPWERVIDLQFAKRPDDPATWHLFVEVMGKYSNVILTNGDRGIVTVAHQVNSAQSSVRTVQTGQMYELPPVLSGTSPALTESIERWRERVSLIPKNVEKALISTYRGVSPQLARSILVKAGIPAETTTEQLTETDWKNLFQTWREWLTILETGSFSPGWTADGGYTVLGWGAVEPADNAQVLLNRYYSDRLRKETFQQLHQKLSQKIHNLLAKLQVKAEGFEKRLQESEEAEIYRYRADLLMANLHEIRQGMKSIDLPDFETGKPVAIDLDPERTPVQNAQFFYKQHQKRKRARLAVEPLLAEVTGEIDYLEQVRSSLASLPTYTDPEDLQTLEEIQEELIQEKYLEENNAKNRAIIKESEPIRYITPSGFEIWIGRNNRQNDRLTFRSATDYDLWFHSQEIAGSHVLLRLPPGSSAEEVDLQFAADHAAYYSRAAGSEQVPVVYTRPKHVYKPRGAKPGMVVYKQETVIWGKPGRVEDYRKK</sequence>
<dbReference type="EMBL" id="JBAFSM010000025">
    <property type="protein sequence ID" value="MEG3438236.1"/>
    <property type="molecule type" value="Genomic_DNA"/>
</dbReference>
<dbReference type="PANTHER" id="PTHR15239:SF6">
    <property type="entry name" value="RIBOSOME QUALITY CONTROL COMPLEX SUBUNIT NEMF"/>
    <property type="match status" value="1"/>
</dbReference>
<comment type="similarity">
    <text evidence="5">Belongs to the NEMF family.</text>
</comment>
<dbReference type="InterPro" id="IPR043682">
    <property type="entry name" value="RqcH_bacterial"/>
</dbReference>
<dbReference type="GO" id="GO:0072344">
    <property type="term" value="P:rescue of stalled ribosome"/>
    <property type="evidence" value="ECO:0007669"/>
    <property type="project" value="UniProtKB-UniRule"/>
</dbReference>
<dbReference type="Gene3D" id="2.30.310.10">
    <property type="entry name" value="ibrinogen binding protein from staphylococcus aureus domain"/>
    <property type="match status" value="1"/>
</dbReference>
<gene>
    <name evidence="5" type="primary">rqcH</name>
    <name evidence="7" type="ORF">V0288_13990</name>
</gene>
<reference evidence="7 8" key="1">
    <citation type="submission" date="2024-01" db="EMBL/GenBank/DDBJ databases">
        <title>Genomic insights into the taxonomy and metabolism of the cyanobacterium Pannus brasiliensis CCIBt3594.</title>
        <authorList>
            <person name="Machado M."/>
            <person name="Botero N.B."/>
            <person name="Andreote A.P.D."/>
            <person name="Feitosa A.M.T."/>
            <person name="Popin R."/>
            <person name="Sivonen K."/>
            <person name="Fiore M.F."/>
        </authorList>
    </citation>
    <scope>NUCLEOTIDE SEQUENCE [LARGE SCALE GENOMIC DNA]</scope>
    <source>
        <strain evidence="7 8">CCIBt3594</strain>
    </source>
</reference>
<evidence type="ECO:0000313" key="8">
    <source>
        <dbReference type="Proteomes" id="UP001328733"/>
    </source>
</evidence>
<dbReference type="Proteomes" id="UP001328733">
    <property type="component" value="Unassembled WGS sequence"/>
</dbReference>
<evidence type="ECO:0000256" key="1">
    <source>
        <dbReference type="ARBA" id="ARBA00022555"/>
    </source>
</evidence>
<dbReference type="GO" id="GO:0043023">
    <property type="term" value="F:ribosomal large subunit binding"/>
    <property type="evidence" value="ECO:0007669"/>
    <property type="project" value="UniProtKB-UniRule"/>
</dbReference>
<keyword evidence="1 5" id="KW-0820">tRNA-binding</keyword>
<keyword evidence="3 5" id="KW-0694">RNA-binding</keyword>
<dbReference type="GO" id="GO:1990112">
    <property type="term" value="C:RQC complex"/>
    <property type="evidence" value="ECO:0007669"/>
    <property type="project" value="TreeGrafter"/>
</dbReference>
<dbReference type="InterPro" id="IPR051608">
    <property type="entry name" value="RQC_Subunit_NEMF"/>
</dbReference>
<protein>
    <recommendedName>
        <fullName evidence="5">Rqc2 homolog RqcH</fullName>
        <shortName evidence="5">RqcH</shortName>
    </recommendedName>
</protein>
<comment type="subunit">
    <text evidence="5">Associates with stalled 50S ribosomal subunits. Binds to RqcP.</text>
</comment>
<evidence type="ECO:0000256" key="3">
    <source>
        <dbReference type="ARBA" id="ARBA00022884"/>
    </source>
</evidence>
<name>A0AAW9QTN5_9CHRO</name>
<proteinExistence type="inferred from homology"/>
<dbReference type="HAMAP" id="MF_00844_B">
    <property type="entry name" value="RqcH_B"/>
    <property type="match status" value="1"/>
</dbReference>
<evidence type="ECO:0000259" key="6">
    <source>
        <dbReference type="Pfam" id="PF05670"/>
    </source>
</evidence>
<dbReference type="GO" id="GO:0019843">
    <property type="term" value="F:rRNA binding"/>
    <property type="evidence" value="ECO:0007669"/>
    <property type="project" value="UniProtKB-UniRule"/>
</dbReference>
<dbReference type="AlphaFoldDB" id="A0AAW9QTN5"/>
<keyword evidence="2 5" id="KW-0699">rRNA-binding</keyword>
<evidence type="ECO:0000256" key="4">
    <source>
        <dbReference type="ARBA" id="ARBA00022917"/>
    </source>
</evidence>
<evidence type="ECO:0000256" key="5">
    <source>
        <dbReference type="HAMAP-Rule" id="MF_00844"/>
    </source>
</evidence>
<keyword evidence="4 5" id="KW-0648">Protein biosynthesis</keyword>
<organism evidence="7 8">
    <name type="scientific">Pannus brasiliensis CCIBt3594</name>
    <dbReference type="NCBI Taxonomy" id="1427578"/>
    <lineage>
        <taxon>Bacteria</taxon>
        <taxon>Bacillati</taxon>
        <taxon>Cyanobacteriota</taxon>
        <taxon>Cyanophyceae</taxon>
        <taxon>Oscillatoriophycideae</taxon>
        <taxon>Chroococcales</taxon>
        <taxon>Microcystaceae</taxon>
        <taxon>Pannus</taxon>
    </lineage>
</organism>
<keyword evidence="8" id="KW-1185">Reference proteome</keyword>
<comment type="caution">
    <text evidence="7">The sequence shown here is derived from an EMBL/GenBank/DDBJ whole genome shotgun (WGS) entry which is preliminary data.</text>
</comment>
<dbReference type="Pfam" id="PF05670">
    <property type="entry name" value="NFACT-R_1"/>
    <property type="match status" value="1"/>
</dbReference>
<evidence type="ECO:0000313" key="7">
    <source>
        <dbReference type="EMBL" id="MEG3438236.1"/>
    </source>
</evidence>
<dbReference type="PANTHER" id="PTHR15239">
    <property type="entry name" value="NUCLEAR EXPORT MEDIATOR FACTOR NEMF"/>
    <property type="match status" value="1"/>
</dbReference>
<accession>A0AAW9QTN5</accession>